<dbReference type="Proteomes" id="UP000249986">
    <property type="component" value="Unassembled WGS sequence"/>
</dbReference>
<evidence type="ECO:0000313" key="1">
    <source>
        <dbReference type="EMBL" id="SQB60008.1"/>
    </source>
</evidence>
<sequence length="88" mass="10497">MRNTIDNITRGLSNIELRDTLDCVVMTLLDTQNRIRETKDFINNAMELKRRKENKFIEMNNEMLEVLRLEEEAKAKIRALKMKRESNV</sequence>
<name>A0A2X2Y239_CLOPF</name>
<accession>A0A2X2Y239</accession>
<organism evidence="1 2">
    <name type="scientific">Clostridium perfringens</name>
    <dbReference type="NCBI Taxonomy" id="1502"/>
    <lineage>
        <taxon>Bacteria</taxon>
        <taxon>Bacillati</taxon>
        <taxon>Bacillota</taxon>
        <taxon>Clostridia</taxon>
        <taxon>Eubacteriales</taxon>
        <taxon>Clostridiaceae</taxon>
        <taxon>Clostridium</taxon>
    </lineage>
</organism>
<proteinExistence type="predicted"/>
<gene>
    <name evidence="1" type="ORF">NCTC10719_01559</name>
</gene>
<dbReference type="EMBL" id="UAWG01000012">
    <property type="protein sequence ID" value="SQB60008.1"/>
    <property type="molecule type" value="Genomic_DNA"/>
</dbReference>
<dbReference type="AlphaFoldDB" id="A0A2X2Y239"/>
<dbReference type="RefSeq" id="WP_111926442.1">
    <property type="nucleotide sequence ID" value="NZ_UAWG01000012.1"/>
</dbReference>
<protein>
    <submittedName>
        <fullName evidence="1">Uncharacterized protein</fullName>
    </submittedName>
</protein>
<evidence type="ECO:0000313" key="2">
    <source>
        <dbReference type="Proteomes" id="UP000249986"/>
    </source>
</evidence>
<reference evidence="1 2" key="1">
    <citation type="submission" date="2018-06" db="EMBL/GenBank/DDBJ databases">
        <authorList>
            <consortium name="Pathogen Informatics"/>
            <person name="Doyle S."/>
        </authorList>
    </citation>
    <scope>NUCLEOTIDE SEQUENCE [LARGE SCALE GENOMIC DNA]</scope>
    <source>
        <strain evidence="1 2">NCTC10719</strain>
    </source>
</reference>